<dbReference type="Pfam" id="PF13556">
    <property type="entry name" value="HTH_30"/>
    <property type="match status" value="1"/>
</dbReference>
<dbReference type="PANTHER" id="PTHR33744">
    <property type="entry name" value="CARBOHYDRATE DIACID REGULATOR"/>
    <property type="match status" value="1"/>
</dbReference>
<evidence type="ECO:0000259" key="2">
    <source>
        <dbReference type="Pfam" id="PF05651"/>
    </source>
</evidence>
<reference evidence="5" key="1">
    <citation type="submission" date="2022-07" db="EMBL/GenBank/DDBJ databases">
        <title>Enhanced cultured diversity of the mouse gut microbiota enables custom-made synthetic communities.</title>
        <authorList>
            <person name="Afrizal A."/>
        </authorList>
    </citation>
    <scope>NUCLEOTIDE SEQUENCE</scope>
    <source>
        <strain evidence="5">DSM 28593</strain>
    </source>
</reference>
<evidence type="ECO:0000259" key="4">
    <source>
        <dbReference type="Pfam" id="PF17853"/>
    </source>
</evidence>
<dbReference type="Gene3D" id="1.10.10.2840">
    <property type="entry name" value="PucR C-terminal helix-turn-helix domain"/>
    <property type="match status" value="1"/>
</dbReference>
<feature type="domain" description="PucR C-terminal helix-turn-helix" evidence="3">
    <location>
        <begin position="316"/>
        <end position="372"/>
    </location>
</feature>
<dbReference type="InterPro" id="IPR008599">
    <property type="entry name" value="Diacid_rec"/>
</dbReference>
<proteinExistence type="inferred from homology"/>
<comment type="similarity">
    <text evidence="1">Belongs to the CdaR family.</text>
</comment>
<dbReference type="InterPro" id="IPR041522">
    <property type="entry name" value="CdaR_GGDEF"/>
</dbReference>
<evidence type="ECO:0000313" key="6">
    <source>
        <dbReference type="Proteomes" id="UP001205748"/>
    </source>
</evidence>
<gene>
    <name evidence="5" type="ORF">NSA47_07050</name>
</gene>
<evidence type="ECO:0000313" key="5">
    <source>
        <dbReference type="EMBL" id="MCR1898749.1"/>
    </source>
</evidence>
<comment type="caution">
    <text evidence="5">The sequence shown here is derived from an EMBL/GenBank/DDBJ whole genome shotgun (WGS) entry which is preliminary data.</text>
</comment>
<dbReference type="Pfam" id="PF17853">
    <property type="entry name" value="GGDEF_2"/>
    <property type="match status" value="1"/>
</dbReference>
<evidence type="ECO:0000259" key="3">
    <source>
        <dbReference type="Pfam" id="PF13556"/>
    </source>
</evidence>
<dbReference type="InterPro" id="IPR051448">
    <property type="entry name" value="CdaR-like_regulators"/>
</dbReference>
<evidence type="ECO:0000256" key="1">
    <source>
        <dbReference type="ARBA" id="ARBA00006754"/>
    </source>
</evidence>
<protein>
    <submittedName>
        <fullName evidence="5">Helix-turn-helix domain-containing protein</fullName>
    </submittedName>
</protein>
<dbReference type="PANTHER" id="PTHR33744:SF16">
    <property type="entry name" value="CARBOHYDRATE DIACID REGULATOR"/>
    <property type="match status" value="1"/>
</dbReference>
<keyword evidence="6" id="KW-1185">Reference proteome</keyword>
<dbReference type="InterPro" id="IPR025736">
    <property type="entry name" value="PucR_C-HTH_dom"/>
</dbReference>
<dbReference type="Proteomes" id="UP001205748">
    <property type="component" value="Unassembled WGS sequence"/>
</dbReference>
<dbReference type="Pfam" id="PF05651">
    <property type="entry name" value="Diacid_rec"/>
    <property type="match status" value="1"/>
</dbReference>
<feature type="domain" description="Putative sugar diacid recognition" evidence="2">
    <location>
        <begin position="6"/>
        <end position="134"/>
    </location>
</feature>
<sequence>MNVPQYLAKDIVGRMKEIINQDINYIDTKGVIMASTDEKRIGTFHGGAKRVLSGKNEIIIHYDEEYPGAKQGINLPVYFENNIVGVIGITGKEEEVGRYGKIIQSMTEILIKEAYLVEQKNIGRETKRQFVEELLFRRHKTDEKTLMIRSELLNIKINIPRIVVVARIREKYEEKMLNTPAIYEKIYNIIQGYVDFNKQNLIIQSGMNYIMLLDTNTLKEIHSLIQSIHENIEKKYDIKVCFGIGGISSSADAMRTSYLEARKALDVALTSQTKCIIEYSELDIELFLDEIPQRIKQEYIQKVFRNIDMNQMDEYIEFLGKYFQNNGSITKTAEELYIHKNTVQYKLKRIKALTGYDARNIEDSAILYLAITLYTLEN</sequence>
<name>A0AAE3HG06_9FIRM</name>
<accession>A0AAE3HG06</accession>
<dbReference type="RefSeq" id="WP_257530412.1">
    <property type="nucleotide sequence ID" value="NZ_JANKAS010000005.1"/>
</dbReference>
<dbReference type="AlphaFoldDB" id="A0AAE3HG06"/>
<dbReference type="InterPro" id="IPR042070">
    <property type="entry name" value="PucR_C-HTH_sf"/>
</dbReference>
<dbReference type="EMBL" id="JANKAS010000005">
    <property type="protein sequence ID" value="MCR1898749.1"/>
    <property type="molecule type" value="Genomic_DNA"/>
</dbReference>
<organism evidence="5 6">
    <name type="scientific">Irregularibacter muris</name>
    <dbReference type="NCBI Taxonomy" id="1796619"/>
    <lineage>
        <taxon>Bacteria</taxon>
        <taxon>Bacillati</taxon>
        <taxon>Bacillota</taxon>
        <taxon>Clostridia</taxon>
        <taxon>Eubacteriales</taxon>
        <taxon>Eubacteriaceae</taxon>
        <taxon>Irregularibacter</taxon>
    </lineage>
</organism>
<feature type="domain" description="CdaR GGDEF-like" evidence="4">
    <location>
        <begin position="141"/>
        <end position="267"/>
    </location>
</feature>